<dbReference type="RefSeq" id="XP_053589866.1">
    <property type="nucleotide sequence ID" value="XM_053725672.1"/>
</dbReference>
<sequence length="101" mass="11578">MRRRIHVDNWPFELEHRSYGHEHELDLPHGRIHRHRLDRPAKERTEPKQVGEPHPSTGCPEGRTSNLNGIPEEPHEAEATVPIIAARRVAVNGFITISDCD</sequence>
<feature type="region of interest" description="Disordered" evidence="1">
    <location>
        <begin position="26"/>
        <end position="72"/>
    </location>
</feature>
<organism evidence="2 3">
    <name type="scientific">Caenorhabditis remanei</name>
    <name type="common">Caenorhabditis vulgaris</name>
    <dbReference type="NCBI Taxonomy" id="31234"/>
    <lineage>
        <taxon>Eukaryota</taxon>
        <taxon>Metazoa</taxon>
        <taxon>Ecdysozoa</taxon>
        <taxon>Nematoda</taxon>
        <taxon>Chromadorea</taxon>
        <taxon>Rhabditida</taxon>
        <taxon>Rhabditina</taxon>
        <taxon>Rhabditomorpha</taxon>
        <taxon>Rhabditoidea</taxon>
        <taxon>Rhabditidae</taxon>
        <taxon>Peloderinae</taxon>
        <taxon>Caenorhabditis</taxon>
    </lineage>
</organism>
<feature type="compositionally biased region" description="Basic and acidic residues" evidence="1">
    <location>
        <begin position="38"/>
        <end position="51"/>
    </location>
</feature>
<dbReference type="Proteomes" id="UP000483820">
    <property type="component" value="Chromosome II"/>
</dbReference>
<dbReference type="AlphaFoldDB" id="A0A6A5HGZ1"/>
<reference evidence="2 3" key="1">
    <citation type="submission" date="2019-12" db="EMBL/GenBank/DDBJ databases">
        <title>Chromosome-level assembly of the Caenorhabditis remanei genome.</title>
        <authorList>
            <person name="Teterina A.A."/>
            <person name="Willis J.H."/>
            <person name="Phillips P.C."/>
        </authorList>
    </citation>
    <scope>NUCLEOTIDE SEQUENCE [LARGE SCALE GENOMIC DNA]</scope>
    <source>
        <strain evidence="2 3">PX506</strain>
        <tissue evidence="2">Whole organism</tissue>
    </source>
</reference>
<comment type="caution">
    <text evidence="2">The sequence shown here is derived from an EMBL/GenBank/DDBJ whole genome shotgun (WGS) entry which is preliminary data.</text>
</comment>
<proteinExistence type="predicted"/>
<name>A0A6A5HGZ1_CAERE</name>
<protein>
    <submittedName>
        <fullName evidence="2">Uncharacterized protein</fullName>
    </submittedName>
</protein>
<evidence type="ECO:0000313" key="2">
    <source>
        <dbReference type="EMBL" id="KAF1766579.1"/>
    </source>
</evidence>
<evidence type="ECO:0000313" key="3">
    <source>
        <dbReference type="Proteomes" id="UP000483820"/>
    </source>
</evidence>
<dbReference type="KEGG" id="crq:GCK72_006537"/>
<gene>
    <name evidence="2" type="ORF">GCK72_006537</name>
</gene>
<dbReference type="CTD" id="78774197"/>
<dbReference type="EMBL" id="WUAV01000002">
    <property type="protein sequence ID" value="KAF1766579.1"/>
    <property type="molecule type" value="Genomic_DNA"/>
</dbReference>
<accession>A0A6A5HGZ1</accession>
<evidence type="ECO:0000256" key="1">
    <source>
        <dbReference type="SAM" id="MobiDB-lite"/>
    </source>
</evidence>
<dbReference type="GeneID" id="78774197"/>